<evidence type="ECO:0000313" key="2">
    <source>
        <dbReference type="Proteomes" id="UP000590647"/>
    </source>
</evidence>
<keyword evidence="2" id="KW-1185">Reference proteome</keyword>
<comment type="caution">
    <text evidence="1">The sequence shown here is derived from an EMBL/GenBank/DDBJ whole genome shotgun (WGS) entry which is preliminary data.</text>
</comment>
<evidence type="ECO:0000313" key="1">
    <source>
        <dbReference type="EMBL" id="MBB5795086.1"/>
    </source>
</evidence>
<protein>
    <submittedName>
        <fullName evidence="1">Uncharacterized protein</fullName>
    </submittedName>
</protein>
<dbReference type="Proteomes" id="UP000590647">
    <property type="component" value="Unassembled WGS sequence"/>
</dbReference>
<name>A0A7W9LT16_9ACTN</name>
<proteinExistence type="predicted"/>
<dbReference type="AlphaFoldDB" id="A0A7W9LT16"/>
<organism evidence="1 2">
    <name type="scientific">Streptomyces caelestis</name>
    <dbReference type="NCBI Taxonomy" id="36816"/>
    <lineage>
        <taxon>Bacteria</taxon>
        <taxon>Bacillati</taxon>
        <taxon>Actinomycetota</taxon>
        <taxon>Actinomycetes</taxon>
        <taxon>Kitasatosporales</taxon>
        <taxon>Streptomycetaceae</taxon>
        <taxon>Streptomyces</taxon>
    </lineage>
</organism>
<sequence>MRTHPIGTGSSGPGARGLTVVQIHLLLGAHDDIVAGPRGGDASGVATPGGHGRALRQPALQDLVPADQPAPARGQPRVEVPDEPGLELVLVREAEFPDARLGRRGPPPLLLGAFVAAGVDELRREQLQHFLEDALVKAQGVVSGGEYVRVDSPGVPDGEGGGVDDVGVAEFRVRGDGGLRVAGYVDFGDDGDMPLGGVGDDLPDVVLGVVAAVRLLLPQRRGPVAGFGPRPPGADLRQPGMPLDLDAPTLVVRQM</sequence>
<gene>
    <name evidence="1" type="ORF">HDA41_003050</name>
</gene>
<reference evidence="1 2" key="1">
    <citation type="submission" date="2020-08" db="EMBL/GenBank/DDBJ databases">
        <title>Sequencing the genomes of 1000 actinobacteria strains.</title>
        <authorList>
            <person name="Klenk H.-P."/>
        </authorList>
    </citation>
    <scope>NUCLEOTIDE SEQUENCE [LARGE SCALE GENOMIC DNA]</scope>
    <source>
        <strain evidence="1 2">DSM 40084</strain>
    </source>
</reference>
<accession>A0A7W9LT16</accession>
<dbReference type="EMBL" id="JACHNE010000001">
    <property type="protein sequence ID" value="MBB5795086.1"/>
    <property type="molecule type" value="Genomic_DNA"/>
</dbReference>